<reference evidence="6 7" key="1">
    <citation type="journal article" date="2016" name="Nat. Commun.">
        <title>Thousands of microbial genomes shed light on interconnected biogeochemical processes in an aquifer system.</title>
        <authorList>
            <person name="Anantharaman K."/>
            <person name="Brown C.T."/>
            <person name="Hug L.A."/>
            <person name="Sharon I."/>
            <person name="Castelle C.J."/>
            <person name="Probst A.J."/>
            <person name="Thomas B.C."/>
            <person name="Singh A."/>
            <person name="Wilkins M.J."/>
            <person name="Karaoz U."/>
            <person name="Brodie E.L."/>
            <person name="Williams K.H."/>
            <person name="Hubbard S.S."/>
            <person name="Banfield J.F."/>
        </authorList>
    </citation>
    <scope>NUCLEOTIDE SEQUENCE [LARGE SCALE GENOMIC DNA]</scope>
</reference>
<dbReference type="GO" id="GO:0005737">
    <property type="term" value="C:cytoplasm"/>
    <property type="evidence" value="ECO:0007669"/>
    <property type="project" value="UniProtKB-SubCell"/>
</dbReference>
<evidence type="ECO:0000256" key="5">
    <source>
        <dbReference type="SAM" id="MobiDB-lite"/>
    </source>
</evidence>
<evidence type="ECO:0000313" key="7">
    <source>
        <dbReference type="Proteomes" id="UP000177797"/>
    </source>
</evidence>
<evidence type="ECO:0000256" key="2">
    <source>
        <dbReference type="ARBA" id="ARBA00023186"/>
    </source>
</evidence>
<keyword evidence="3" id="KW-0346">Stress response</keyword>
<sequence>MNNEKDITIEPETDADNVKDPAEAIKKLKGELTACRKEREEYLSGWQRAKADFINARKDEEKARAAFVKFANEGFIEEMLPVLQNFERAVNNPIRSMESAIPTNLPSANRTSNGTDASWRRGIEHIYAQFRAALQKSGVELLEPKIGDVFDPSRHASIGTVVVAAEAENHTVREVVEKGFSLHGKVLEPAKVKVGEHKT</sequence>
<organism evidence="6 7">
    <name type="scientific">Candidatus Taylorbacteria bacterium RIFCSPLOWO2_01_FULL_48_100</name>
    <dbReference type="NCBI Taxonomy" id="1802322"/>
    <lineage>
        <taxon>Bacteria</taxon>
        <taxon>Candidatus Tayloriibacteriota</taxon>
    </lineage>
</organism>
<dbReference type="SUPFAM" id="SSF58014">
    <property type="entry name" value="Coiled-coil domain of nucleotide exchange factor GrpE"/>
    <property type="match status" value="1"/>
</dbReference>
<comment type="subunit">
    <text evidence="3">Homodimer.</text>
</comment>
<dbReference type="InterPro" id="IPR009012">
    <property type="entry name" value="GrpE_head"/>
</dbReference>
<evidence type="ECO:0000256" key="3">
    <source>
        <dbReference type="HAMAP-Rule" id="MF_01151"/>
    </source>
</evidence>
<dbReference type="AlphaFoldDB" id="A0A1G2NDD7"/>
<comment type="similarity">
    <text evidence="1 3 4">Belongs to the GrpE family.</text>
</comment>
<dbReference type="GO" id="GO:0006457">
    <property type="term" value="P:protein folding"/>
    <property type="evidence" value="ECO:0007669"/>
    <property type="project" value="InterPro"/>
</dbReference>
<feature type="region of interest" description="Disordered" evidence="5">
    <location>
        <begin position="1"/>
        <end position="22"/>
    </location>
</feature>
<dbReference type="Proteomes" id="UP000177797">
    <property type="component" value="Unassembled WGS sequence"/>
</dbReference>
<dbReference type="InterPro" id="IPR013805">
    <property type="entry name" value="GrpE_CC"/>
</dbReference>
<dbReference type="Pfam" id="PF01025">
    <property type="entry name" value="GrpE"/>
    <property type="match status" value="1"/>
</dbReference>
<dbReference type="CDD" id="cd00446">
    <property type="entry name" value="GrpE"/>
    <property type="match status" value="1"/>
</dbReference>
<dbReference type="HAMAP" id="MF_01151">
    <property type="entry name" value="GrpE"/>
    <property type="match status" value="1"/>
</dbReference>
<evidence type="ECO:0000256" key="1">
    <source>
        <dbReference type="ARBA" id="ARBA00009054"/>
    </source>
</evidence>
<proteinExistence type="inferred from homology"/>
<dbReference type="SUPFAM" id="SSF51064">
    <property type="entry name" value="Head domain of nucleotide exchange factor GrpE"/>
    <property type="match status" value="1"/>
</dbReference>
<dbReference type="GO" id="GO:0000774">
    <property type="term" value="F:adenyl-nucleotide exchange factor activity"/>
    <property type="evidence" value="ECO:0007669"/>
    <property type="project" value="InterPro"/>
</dbReference>
<comment type="function">
    <text evidence="3">Participates actively in the response to hyperosmotic and heat shock by preventing the aggregation of stress-denatured proteins, in association with DnaK and GrpE. It is the nucleotide exchange factor for DnaK and may function as a thermosensor. Unfolded proteins bind initially to DnaJ; upon interaction with the DnaJ-bound protein, DnaK hydrolyzes its bound ATP, resulting in the formation of a stable complex. GrpE releases ADP from DnaK; ATP binding to DnaK triggers the release of the substrate protein, thus completing the reaction cycle. Several rounds of ATP-dependent interactions between DnaJ, DnaK and GrpE are required for fully efficient folding.</text>
</comment>
<dbReference type="PANTHER" id="PTHR21237">
    <property type="entry name" value="GRPE PROTEIN"/>
    <property type="match status" value="1"/>
</dbReference>
<evidence type="ECO:0000313" key="6">
    <source>
        <dbReference type="EMBL" id="OHA34043.1"/>
    </source>
</evidence>
<comment type="subcellular location">
    <subcellularLocation>
        <location evidence="3">Cytoplasm</location>
    </subcellularLocation>
</comment>
<dbReference type="InterPro" id="IPR000740">
    <property type="entry name" value="GrpE"/>
</dbReference>
<dbReference type="PRINTS" id="PR00773">
    <property type="entry name" value="GRPEPROTEIN"/>
</dbReference>
<name>A0A1G2NDD7_9BACT</name>
<keyword evidence="2 3" id="KW-0143">Chaperone</keyword>
<dbReference type="PANTHER" id="PTHR21237:SF23">
    <property type="entry name" value="GRPE PROTEIN HOMOLOG, MITOCHONDRIAL"/>
    <property type="match status" value="1"/>
</dbReference>
<evidence type="ECO:0000256" key="4">
    <source>
        <dbReference type="RuleBase" id="RU004478"/>
    </source>
</evidence>
<dbReference type="GO" id="GO:0051082">
    <property type="term" value="F:unfolded protein binding"/>
    <property type="evidence" value="ECO:0007669"/>
    <property type="project" value="TreeGrafter"/>
</dbReference>
<dbReference type="EMBL" id="MHSA01000019">
    <property type="protein sequence ID" value="OHA34043.1"/>
    <property type="molecule type" value="Genomic_DNA"/>
</dbReference>
<dbReference type="Gene3D" id="2.30.22.10">
    <property type="entry name" value="Head domain of nucleotide exchange factor GrpE"/>
    <property type="match status" value="1"/>
</dbReference>
<comment type="caution">
    <text evidence="6">The sequence shown here is derived from an EMBL/GenBank/DDBJ whole genome shotgun (WGS) entry which is preliminary data.</text>
</comment>
<keyword evidence="3" id="KW-0963">Cytoplasm</keyword>
<dbReference type="Gene3D" id="3.90.20.20">
    <property type="match status" value="1"/>
</dbReference>
<accession>A0A1G2NDD7</accession>
<protein>
    <recommendedName>
        <fullName evidence="3">Protein GrpE</fullName>
    </recommendedName>
    <alternativeName>
        <fullName evidence="3">HSP-70 cofactor</fullName>
    </alternativeName>
</protein>
<gene>
    <name evidence="3" type="primary">grpE</name>
    <name evidence="6" type="ORF">A2938_03150</name>
</gene>
<dbReference type="GO" id="GO:0051087">
    <property type="term" value="F:protein-folding chaperone binding"/>
    <property type="evidence" value="ECO:0007669"/>
    <property type="project" value="InterPro"/>
</dbReference>
<dbReference type="GO" id="GO:0042803">
    <property type="term" value="F:protein homodimerization activity"/>
    <property type="evidence" value="ECO:0007669"/>
    <property type="project" value="InterPro"/>
</dbReference>